<keyword evidence="2" id="KW-1185">Reference proteome</keyword>
<evidence type="ECO:0000313" key="2">
    <source>
        <dbReference type="Proteomes" id="UP001163324"/>
    </source>
</evidence>
<proteinExistence type="predicted"/>
<dbReference type="Proteomes" id="UP001163324">
    <property type="component" value="Chromosome 1"/>
</dbReference>
<comment type="caution">
    <text evidence="1">The sequence shown here is derived from an EMBL/GenBank/DDBJ whole genome shotgun (WGS) entry which is preliminary data.</text>
</comment>
<organism evidence="1 2">
    <name type="scientific">Trichothecium roseum</name>
    <dbReference type="NCBI Taxonomy" id="47278"/>
    <lineage>
        <taxon>Eukaryota</taxon>
        <taxon>Fungi</taxon>
        <taxon>Dikarya</taxon>
        <taxon>Ascomycota</taxon>
        <taxon>Pezizomycotina</taxon>
        <taxon>Sordariomycetes</taxon>
        <taxon>Hypocreomycetidae</taxon>
        <taxon>Hypocreales</taxon>
        <taxon>Hypocreales incertae sedis</taxon>
        <taxon>Trichothecium</taxon>
    </lineage>
</organism>
<name>A0ACC0VCD4_9HYPO</name>
<accession>A0ACC0VCD4</accession>
<gene>
    <name evidence="1" type="ORF">N3K66_000493</name>
</gene>
<evidence type="ECO:0000313" key="1">
    <source>
        <dbReference type="EMBL" id="KAI9903964.1"/>
    </source>
</evidence>
<protein>
    <submittedName>
        <fullName evidence="1">Uncharacterized protein</fullName>
    </submittedName>
</protein>
<sequence>MAQPGGPQSEPTSTSTLTPNPFAPSNIVASYDSSSPRQKDMMPKLLPTPQQNGTPSPPEESPLAHGSPVNVVDDETPQERIGREEERCSVKSSPLKRISQSVVPGLPRTQTLKRQESEKRHHLSPTEITMAERRAVSVDRRSHVTHYTTMSQDRTHPRASAPGLLMSFQEKPVSVHEGCPPTPPLSERPDEPSERPGQRIDRWISESNGDMEAVLSDDGFAAHEQGPPRDVDAFSTTPSQMDLMIQTELETKWILNLSMHFKDRSRREKFFVTYREHPHNWRRVTISLDYRDAPPSSLENELMHTKYQRDKSAKIYEAIRESLHDIQFYDTVTNLKLETLEGRLHVHVMEDATEMISYPSVNQVLHLGCNRIRESDLVFESHLSGYVYKVIADGRTLIKKEIPSHDTIDEFLYEINALNSLSYSNSVIQFYGVVVDEYDQNIKGLLINYANGGALIDIIYDNCKESMSGLPWEMKERWARQIVQGLADIHESGFVQGDFTLSNIVIDENDDAKIIDINRRGCPVGWEPPEATALLSSGTRISMYIGVKSDLYQLGMVLWALAMEEDEPEHTERPLFLGQDARAPNWYRNITETCLNPDPRKRVSAAQLLERFPEEEQDDLRINIDDGYSVRSYDVDDLAQNYPQIHPSTWSQNSFPSRGRSLPSPLPSVDGRSQSPPWWHDNSGWTTSRNIRPSYSDVGTEDADHPPANHRTQTPTGQNQMPCEEEQLTPRAHGQMSMEMGGLDGMLAPEQTPSSRPIPRSVATKESIISLKAGSLRSARDEGSVFDDVPATRVGSYTQPQADDVVISNVKSGSASAKVPVMGDQRESTQSDTTCLVMDANGDWAEDFDGGEAKNTRIGREPLAEVSPNVQRTTVRGPESDTDSIPLSDVFIFGSRGGGEVHLDSRSNSPLKRDAPSTTASKDSQFQDTENRASDFIESTEIRSSAPVAEIEGQPENATTAPIKASSTSNANKEEAGPQSDDEKVLDGATYSSASTTPTKKDAPTREVQTHVHAIMPTAEAQDEMRQSFWPYDPHHRPETPPNMYRTAPTSPIRSLDGMQGMDFIQPLDLTPLRDMAVAKSITSPILSASTMSPGDAHWTTGPQASGDSKALPAGYASTPRLADPCVSHSSLADSLMGIGACWMPGQFDQHLYLDDDFHDDNDNLLPPANLHTITTDSRA</sequence>
<reference evidence="1" key="1">
    <citation type="submission" date="2022-10" db="EMBL/GenBank/DDBJ databases">
        <title>Complete Genome of Trichothecium roseum strain YXFP-22015, a Plant Pathogen Isolated from Citrus.</title>
        <authorList>
            <person name="Wang Y."/>
            <person name="Zhu L."/>
        </authorList>
    </citation>
    <scope>NUCLEOTIDE SEQUENCE</scope>
    <source>
        <strain evidence="1">YXFP-22015</strain>
    </source>
</reference>
<dbReference type="EMBL" id="CM047940">
    <property type="protein sequence ID" value="KAI9903964.1"/>
    <property type="molecule type" value="Genomic_DNA"/>
</dbReference>